<name>A0A183VED9_TOXCA</name>
<sequence length="93" mass="10280">MVSDLEDCPAFFDLADYNLDDLRQHDGGDFAHHRNKKAVELLLKKSDRPEDVDVGGEKRLSGSMSLSGRGGVAGSLINRDQWAKKRAHCARAL</sequence>
<evidence type="ECO:0000313" key="2">
    <source>
        <dbReference type="Proteomes" id="UP000050794"/>
    </source>
</evidence>
<accession>A0A183VED9</accession>
<reference evidence="3" key="1">
    <citation type="submission" date="2016-06" db="UniProtKB">
        <authorList>
            <consortium name="WormBaseParasite"/>
        </authorList>
    </citation>
    <scope>IDENTIFICATION</scope>
</reference>
<reference evidence="1 2" key="2">
    <citation type="submission" date="2018-11" db="EMBL/GenBank/DDBJ databases">
        <authorList>
            <consortium name="Pathogen Informatics"/>
        </authorList>
    </citation>
    <scope>NUCLEOTIDE SEQUENCE [LARGE SCALE GENOMIC DNA]</scope>
</reference>
<dbReference type="Proteomes" id="UP000050794">
    <property type="component" value="Unassembled WGS sequence"/>
</dbReference>
<evidence type="ECO:0000313" key="3">
    <source>
        <dbReference type="WBParaSite" id="TCNE_0001911301-mRNA-1"/>
    </source>
</evidence>
<dbReference type="AlphaFoldDB" id="A0A183VED9"/>
<dbReference type="EMBL" id="UYWY01026391">
    <property type="protein sequence ID" value="VDM50430.1"/>
    <property type="molecule type" value="Genomic_DNA"/>
</dbReference>
<gene>
    <name evidence="1" type="ORF">TCNE_LOCUS19109</name>
</gene>
<organism evidence="2 3">
    <name type="scientific">Toxocara canis</name>
    <name type="common">Canine roundworm</name>
    <dbReference type="NCBI Taxonomy" id="6265"/>
    <lineage>
        <taxon>Eukaryota</taxon>
        <taxon>Metazoa</taxon>
        <taxon>Ecdysozoa</taxon>
        <taxon>Nematoda</taxon>
        <taxon>Chromadorea</taxon>
        <taxon>Rhabditida</taxon>
        <taxon>Spirurina</taxon>
        <taxon>Ascaridomorpha</taxon>
        <taxon>Ascaridoidea</taxon>
        <taxon>Toxocaridae</taxon>
        <taxon>Toxocara</taxon>
    </lineage>
</organism>
<proteinExistence type="predicted"/>
<protein>
    <submittedName>
        <fullName evidence="3">ANK_REP_REGION domain-containing protein</fullName>
    </submittedName>
</protein>
<keyword evidence="2" id="KW-1185">Reference proteome</keyword>
<dbReference type="WBParaSite" id="TCNE_0001911301-mRNA-1">
    <property type="protein sequence ID" value="TCNE_0001911301-mRNA-1"/>
    <property type="gene ID" value="TCNE_0001911301"/>
</dbReference>
<evidence type="ECO:0000313" key="1">
    <source>
        <dbReference type="EMBL" id="VDM50430.1"/>
    </source>
</evidence>